<feature type="transmembrane region" description="Helical" evidence="1">
    <location>
        <begin position="129"/>
        <end position="152"/>
    </location>
</feature>
<feature type="transmembrane region" description="Helical" evidence="1">
    <location>
        <begin position="16"/>
        <end position="37"/>
    </location>
</feature>
<evidence type="ECO:0000313" key="4">
    <source>
        <dbReference type="Proteomes" id="UP000234950"/>
    </source>
</evidence>
<reference evidence="3 4" key="1">
    <citation type="submission" date="2017-11" db="EMBL/GenBank/DDBJ databases">
        <title>Comparitive Functional Genomics of Dry Heat Resistant strains isolated from the Viking Spacecraft.</title>
        <authorList>
            <person name="Seuylemezian A."/>
            <person name="Cooper K."/>
            <person name="Vaishampayan P."/>
        </authorList>
    </citation>
    <scope>NUCLEOTIDE SEQUENCE [LARGE SCALE GENOMIC DNA]</scope>
    <source>
        <strain evidence="3 4">V32-6</strain>
    </source>
</reference>
<dbReference type="InterPro" id="IPR008972">
    <property type="entry name" value="Cupredoxin"/>
</dbReference>
<evidence type="ECO:0000259" key="2">
    <source>
        <dbReference type="Pfam" id="PF13473"/>
    </source>
</evidence>
<feature type="transmembrane region" description="Helical" evidence="1">
    <location>
        <begin position="164"/>
        <end position="184"/>
    </location>
</feature>
<dbReference type="Gene3D" id="2.60.40.420">
    <property type="entry name" value="Cupredoxins - blue copper proteins"/>
    <property type="match status" value="1"/>
</dbReference>
<keyword evidence="1" id="KW-0812">Transmembrane</keyword>
<sequence>MLLTKNAHKRRRNMNLFLMISAAFVSFGTGYSIYLLYRNKNKLNNTPGILISMVIAVITGLLAGSIMGIISGETFLTVGISMITGFVVGFLAGHPAGILSILMGSISGLIGGINGAILGLFLQYINPTILLGILLGFYIVIIGFVIIYIQVATNNHFSINTEELSPFAIIAGGIVLVSLFLFMYSSDIVKIPGKNDTTQAQAASSQVAAATEVNVTGESSPRVKLLVNNNGYTPNVIRVKKGVPVKLEITNPLDSSSCLSTFMIPDFNINQIPLKTGITELSFTPDKTGEYTFSCGMKMFTGKIIVE</sequence>
<dbReference type="AlphaFoldDB" id="A0A2N5HP22"/>
<dbReference type="OrthoDB" id="9800141at2"/>
<dbReference type="SUPFAM" id="SSF49503">
    <property type="entry name" value="Cupredoxins"/>
    <property type="match status" value="1"/>
</dbReference>
<proteinExistence type="predicted"/>
<keyword evidence="1" id="KW-0472">Membrane</keyword>
<evidence type="ECO:0000256" key="1">
    <source>
        <dbReference type="SAM" id="Phobius"/>
    </source>
</evidence>
<evidence type="ECO:0000313" key="3">
    <source>
        <dbReference type="EMBL" id="PLS07270.1"/>
    </source>
</evidence>
<accession>A0A2N5HP22</accession>
<protein>
    <recommendedName>
        <fullName evidence="2">EfeO-type cupredoxin-like domain-containing protein</fullName>
    </recommendedName>
</protein>
<feature type="domain" description="EfeO-type cupredoxin-like" evidence="2">
    <location>
        <begin position="217"/>
        <end position="306"/>
    </location>
</feature>
<feature type="transmembrane region" description="Helical" evidence="1">
    <location>
        <begin position="75"/>
        <end position="92"/>
    </location>
</feature>
<keyword evidence="4" id="KW-1185">Reference proteome</keyword>
<feature type="transmembrane region" description="Helical" evidence="1">
    <location>
        <begin position="98"/>
        <end position="122"/>
    </location>
</feature>
<gene>
    <name evidence="3" type="ORF">CVD27_06215</name>
</gene>
<dbReference type="Proteomes" id="UP000234950">
    <property type="component" value="Unassembled WGS sequence"/>
</dbReference>
<dbReference type="EMBL" id="PGVE01000028">
    <property type="protein sequence ID" value="PLS07270.1"/>
    <property type="molecule type" value="Genomic_DNA"/>
</dbReference>
<feature type="transmembrane region" description="Helical" evidence="1">
    <location>
        <begin position="49"/>
        <end position="70"/>
    </location>
</feature>
<name>A0A2N5HP22_9BACI</name>
<comment type="caution">
    <text evidence="3">The sequence shown here is derived from an EMBL/GenBank/DDBJ whole genome shotgun (WGS) entry which is preliminary data.</text>
</comment>
<dbReference type="Pfam" id="PF13473">
    <property type="entry name" value="Cupredoxin_1"/>
    <property type="match status" value="1"/>
</dbReference>
<organism evidence="3 4">
    <name type="scientific">Neobacillus cucumis</name>
    <dbReference type="NCBI Taxonomy" id="1740721"/>
    <lineage>
        <taxon>Bacteria</taxon>
        <taxon>Bacillati</taxon>
        <taxon>Bacillota</taxon>
        <taxon>Bacilli</taxon>
        <taxon>Bacillales</taxon>
        <taxon>Bacillaceae</taxon>
        <taxon>Neobacillus</taxon>
    </lineage>
</organism>
<dbReference type="InterPro" id="IPR028096">
    <property type="entry name" value="EfeO_Cupredoxin"/>
</dbReference>
<keyword evidence="1" id="KW-1133">Transmembrane helix</keyword>